<gene>
    <name evidence="1" type="ORF">PIB30_025540</name>
</gene>
<name>A0ABU6Z9N8_9FABA</name>
<protein>
    <submittedName>
        <fullName evidence="1">Uncharacterized protein</fullName>
    </submittedName>
</protein>
<reference evidence="1 2" key="1">
    <citation type="journal article" date="2023" name="Plants (Basel)">
        <title>Bridging the Gap: Combining Genomics and Transcriptomics Approaches to Understand Stylosanthes scabra, an Orphan Legume from the Brazilian Caatinga.</title>
        <authorList>
            <person name="Ferreira-Neto J.R.C."/>
            <person name="da Silva M.D."/>
            <person name="Binneck E."/>
            <person name="de Melo N.F."/>
            <person name="da Silva R.H."/>
            <person name="de Melo A.L.T.M."/>
            <person name="Pandolfi V."/>
            <person name="Bustamante F.O."/>
            <person name="Brasileiro-Vidal A.C."/>
            <person name="Benko-Iseppon A.M."/>
        </authorList>
    </citation>
    <scope>NUCLEOTIDE SEQUENCE [LARGE SCALE GENOMIC DNA]</scope>
    <source>
        <tissue evidence="1">Leaves</tissue>
    </source>
</reference>
<accession>A0ABU6Z9N8</accession>
<comment type="caution">
    <text evidence="1">The sequence shown here is derived from an EMBL/GenBank/DDBJ whole genome shotgun (WGS) entry which is preliminary data.</text>
</comment>
<evidence type="ECO:0000313" key="1">
    <source>
        <dbReference type="EMBL" id="MED6218309.1"/>
    </source>
</evidence>
<organism evidence="1 2">
    <name type="scientific">Stylosanthes scabra</name>
    <dbReference type="NCBI Taxonomy" id="79078"/>
    <lineage>
        <taxon>Eukaryota</taxon>
        <taxon>Viridiplantae</taxon>
        <taxon>Streptophyta</taxon>
        <taxon>Embryophyta</taxon>
        <taxon>Tracheophyta</taxon>
        <taxon>Spermatophyta</taxon>
        <taxon>Magnoliopsida</taxon>
        <taxon>eudicotyledons</taxon>
        <taxon>Gunneridae</taxon>
        <taxon>Pentapetalae</taxon>
        <taxon>rosids</taxon>
        <taxon>fabids</taxon>
        <taxon>Fabales</taxon>
        <taxon>Fabaceae</taxon>
        <taxon>Papilionoideae</taxon>
        <taxon>50 kb inversion clade</taxon>
        <taxon>dalbergioids sensu lato</taxon>
        <taxon>Dalbergieae</taxon>
        <taxon>Pterocarpus clade</taxon>
        <taxon>Stylosanthes</taxon>
    </lineage>
</organism>
<proteinExistence type="predicted"/>
<sequence>MLAVRHMHIVKCPTILAAKSRAKTSPHPSLPVLGSALLQEPDSFLKSCRDDEFSKEGAEGWYCYTLRADEKGEEGGRRTESVVAIAAAVSNGGC</sequence>
<dbReference type="Proteomes" id="UP001341840">
    <property type="component" value="Unassembled WGS sequence"/>
</dbReference>
<evidence type="ECO:0000313" key="2">
    <source>
        <dbReference type="Proteomes" id="UP001341840"/>
    </source>
</evidence>
<dbReference type="EMBL" id="JASCZI010271954">
    <property type="protein sequence ID" value="MED6218309.1"/>
    <property type="molecule type" value="Genomic_DNA"/>
</dbReference>
<keyword evidence="2" id="KW-1185">Reference proteome</keyword>